<name>R0I4P0_9BRAS</name>
<reference evidence="2" key="1">
    <citation type="journal article" date="2013" name="Nat. Genet.">
        <title>The Capsella rubella genome and the genomic consequences of rapid mating system evolution.</title>
        <authorList>
            <person name="Slotte T."/>
            <person name="Hazzouri K.M."/>
            <person name="Agren J.A."/>
            <person name="Koenig D."/>
            <person name="Maumus F."/>
            <person name="Guo Y.L."/>
            <person name="Steige K."/>
            <person name="Platts A.E."/>
            <person name="Escobar J.S."/>
            <person name="Newman L.K."/>
            <person name="Wang W."/>
            <person name="Mandakova T."/>
            <person name="Vello E."/>
            <person name="Smith L.M."/>
            <person name="Henz S.R."/>
            <person name="Steffen J."/>
            <person name="Takuno S."/>
            <person name="Brandvain Y."/>
            <person name="Coop G."/>
            <person name="Andolfatto P."/>
            <person name="Hu T.T."/>
            <person name="Blanchette M."/>
            <person name="Clark R.M."/>
            <person name="Quesneville H."/>
            <person name="Nordborg M."/>
            <person name="Gaut B.S."/>
            <person name="Lysak M.A."/>
            <person name="Jenkins J."/>
            <person name="Grimwood J."/>
            <person name="Chapman J."/>
            <person name="Prochnik S."/>
            <person name="Shu S."/>
            <person name="Rokhsar D."/>
            <person name="Schmutz J."/>
            <person name="Weigel D."/>
            <person name="Wright S.I."/>
        </authorList>
    </citation>
    <scope>NUCLEOTIDE SEQUENCE [LARGE SCALE GENOMIC DNA]</scope>
    <source>
        <strain evidence="2">cv. Monte Gargano</strain>
    </source>
</reference>
<proteinExistence type="predicted"/>
<keyword evidence="2" id="KW-1185">Reference proteome</keyword>
<gene>
    <name evidence="1" type="ORF">CARUB_v10010801mg</name>
</gene>
<accession>R0I4P0</accession>
<dbReference type="AlphaFoldDB" id="R0I4P0"/>
<sequence>MWYAYDYNQCHQKKRCYYDHDMWYGFDDNYDELEDYERLCDDFEDYCGHLCGEFEDYQFIMSTFVMMMMMMVASSS</sequence>
<organism evidence="1 2">
    <name type="scientific">Capsella rubella</name>
    <dbReference type="NCBI Taxonomy" id="81985"/>
    <lineage>
        <taxon>Eukaryota</taxon>
        <taxon>Viridiplantae</taxon>
        <taxon>Streptophyta</taxon>
        <taxon>Embryophyta</taxon>
        <taxon>Tracheophyta</taxon>
        <taxon>Spermatophyta</taxon>
        <taxon>Magnoliopsida</taxon>
        <taxon>eudicotyledons</taxon>
        <taxon>Gunneridae</taxon>
        <taxon>Pentapetalae</taxon>
        <taxon>rosids</taxon>
        <taxon>malvids</taxon>
        <taxon>Brassicales</taxon>
        <taxon>Brassicaceae</taxon>
        <taxon>Camelineae</taxon>
        <taxon>Capsella</taxon>
    </lineage>
</organism>
<dbReference type="Proteomes" id="UP000029121">
    <property type="component" value="Unassembled WGS sequence"/>
</dbReference>
<evidence type="ECO:0000313" key="1">
    <source>
        <dbReference type="EMBL" id="EOA37254.1"/>
    </source>
</evidence>
<dbReference type="EMBL" id="KB870805">
    <property type="protein sequence ID" value="EOA37254.1"/>
    <property type="molecule type" value="Genomic_DNA"/>
</dbReference>
<evidence type="ECO:0000313" key="2">
    <source>
        <dbReference type="Proteomes" id="UP000029121"/>
    </source>
</evidence>
<protein>
    <submittedName>
        <fullName evidence="1">Uncharacterized protein</fullName>
    </submittedName>
</protein>